<evidence type="ECO:0000313" key="2">
    <source>
        <dbReference type="EMBL" id="MCP2261015.1"/>
    </source>
</evidence>
<dbReference type="InterPro" id="IPR053144">
    <property type="entry name" value="Acetyltransferase_Butenolide"/>
</dbReference>
<dbReference type="SUPFAM" id="SSF55729">
    <property type="entry name" value="Acyl-CoA N-acyltransferases (Nat)"/>
    <property type="match status" value="1"/>
</dbReference>
<dbReference type="Pfam" id="PF00583">
    <property type="entry name" value="Acetyltransf_1"/>
    <property type="match status" value="1"/>
</dbReference>
<sequence length="153" mass="16893">MTEPATVPPDYELDDDPARVDRDALWAFLSEQAYWARWRDRAVVERQLDAAWRVVGVYERATGRMVGFARAAGDGVSVAYLADVYVLPEHRGHGLGVALVRAMVDEGPGATLRWMLHTNDAHGLYAKFGFAPPNDQYLERPRRLPEAAAGGAG</sequence>
<feature type="domain" description="N-acetyltransferase" evidence="1">
    <location>
        <begin position="11"/>
        <end position="151"/>
    </location>
</feature>
<dbReference type="Proteomes" id="UP001205311">
    <property type="component" value="Unassembled WGS sequence"/>
</dbReference>
<keyword evidence="3" id="KW-1185">Reference proteome</keyword>
<dbReference type="PROSITE" id="PS51186">
    <property type="entry name" value="GNAT"/>
    <property type="match status" value="1"/>
</dbReference>
<dbReference type="RefSeq" id="WP_253671858.1">
    <property type="nucleotide sequence ID" value="NZ_JAMTCP010000035.1"/>
</dbReference>
<comment type="caution">
    <text evidence="2">The sequence shown here is derived from an EMBL/GenBank/DDBJ whole genome shotgun (WGS) entry which is preliminary data.</text>
</comment>
<dbReference type="InterPro" id="IPR016181">
    <property type="entry name" value="Acyl_CoA_acyltransferase"/>
</dbReference>
<dbReference type="EMBL" id="JAMTCP010000035">
    <property type="protein sequence ID" value="MCP2261015.1"/>
    <property type="molecule type" value="Genomic_DNA"/>
</dbReference>
<name>A0ABT1HZU2_STRSD</name>
<reference evidence="2 3" key="1">
    <citation type="submission" date="2022-06" db="EMBL/GenBank/DDBJ databases">
        <title>Genomic Encyclopedia of Archaeal and Bacterial Type Strains, Phase II (KMG-II): from individual species to whole genera.</title>
        <authorList>
            <person name="Goeker M."/>
        </authorList>
    </citation>
    <scope>NUCLEOTIDE SEQUENCE [LARGE SCALE GENOMIC DNA]</scope>
    <source>
        <strain evidence="2 3">DSM 40477</strain>
    </source>
</reference>
<evidence type="ECO:0000259" key="1">
    <source>
        <dbReference type="PROSITE" id="PS51186"/>
    </source>
</evidence>
<accession>A0ABT1HZU2</accession>
<dbReference type="CDD" id="cd04301">
    <property type="entry name" value="NAT_SF"/>
    <property type="match status" value="1"/>
</dbReference>
<proteinExistence type="predicted"/>
<evidence type="ECO:0000313" key="3">
    <source>
        <dbReference type="Proteomes" id="UP001205311"/>
    </source>
</evidence>
<dbReference type="PANTHER" id="PTHR43233:SF1">
    <property type="entry name" value="FAMILY N-ACETYLTRANSFERASE, PUTATIVE (AFU_ORTHOLOGUE AFUA_6G03350)-RELATED"/>
    <property type="match status" value="1"/>
</dbReference>
<gene>
    <name evidence="2" type="ORF">LX15_004735</name>
</gene>
<dbReference type="PANTHER" id="PTHR43233">
    <property type="entry name" value="FAMILY N-ACETYLTRANSFERASE, PUTATIVE (AFU_ORTHOLOGUE AFUA_6G03350)-RELATED"/>
    <property type="match status" value="1"/>
</dbReference>
<dbReference type="Gene3D" id="3.40.630.30">
    <property type="match status" value="1"/>
</dbReference>
<organism evidence="2 3">
    <name type="scientific">Streptoalloteichus tenebrarius (strain ATCC 17920 / DSM 40477 / JCM 4838 / CBS 697.72 / NBRC 16177 / NCIMB 11028 / NRRL B-12390 / A12253. 1 / ISP 5477)</name>
    <name type="common">Streptomyces tenebrarius</name>
    <dbReference type="NCBI Taxonomy" id="1933"/>
    <lineage>
        <taxon>Bacteria</taxon>
        <taxon>Bacillati</taxon>
        <taxon>Actinomycetota</taxon>
        <taxon>Actinomycetes</taxon>
        <taxon>Pseudonocardiales</taxon>
        <taxon>Pseudonocardiaceae</taxon>
        <taxon>Streptoalloteichus</taxon>
    </lineage>
</organism>
<dbReference type="InterPro" id="IPR000182">
    <property type="entry name" value="GNAT_dom"/>
</dbReference>
<protein>
    <submittedName>
        <fullName evidence="2">Acetyltransferase (GNAT) family protein</fullName>
    </submittedName>
</protein>